<dbReference type="Gene3D" id="1.10.287.1490">
    <property type="match status" value="1"/>
</dbReference>
<proteinExistence type="predicted"/>
<feature type="coiled-coil region" evidence="1">
    <location>
        <begin position="25"/>
        <end position="52"/>
    </location>
</feature>
<evidence type="ECO:0000313" key="2">
    <source>
        <dbReference type="EMBL" id="QGH29852.1"/>
    </source>
</evidence>
<keyword evidence="3" id="KW-1185">Reference proteome</keyword>
<name>A0ABX6DM37_KLUIN</name>
<gene>
    <name evidence="2" type="ORF">GHC21_09360</name>
</gene>
<dbReference type="Proteomes" id="UP000344450">
    <property type="component" value="Chromosome"/>
</dbReference>
<dbReference type="EMBL" id="CP045845">
    <property type="protein sequence ID" value="QGH29852.1"/>
    <property type="molecule type" value="Genomic_DNA"/>
</dbReference>
<keyword evidence="1" id="KW-0175">Coiled coil</keyword>
<feature type="coiled-coil region" evidence="1">
    <location>
        <begin position="88"/>
        <end position="115"/>
    </location>
</feature>
<reference evidence="2 3" key="1">
    <citation type="submission" date="2019-10" db="EMBL/GenBank/DDBJ databases">
        <title>Complete genome sequencing of drug resistant plasmids in Kluyvera intermedia.</title>
        <authorList>
            <person name="Ke C."/>
            <person name="Jian S."/>
        </authorList>
    </citation>
    <scope>NUCLEOTIDE SEQUENCE [LARGE SCALE GENOMIC DNA]</scope>
    <source>
        <strain evidence="2 3">N2-1</strain>
    </source>
</reference>
<organism evidence="2 3">
    <name type="scientific">Kluyvera intermedia</name>
    <name type="common">Enterobacter intermedius</name>
    <dbReference type="NCBI Taxonomy" id="61648"/>
    <lineage>
        <taxon>Bacteria</taxon>
        <taxon>Pseudomonadati</taxon>
        <taxon>Pseudomonadota</taxon>
        <taxon>Gammaproteobacteria</taxon>
        <taxon>Enterobacterales</taxon>
        <taxon>Enterobacteriaceae</taxon>
        <taxon>Kluyvera</taxon>
    </lineage>
</organism>
<evidence type="ECO:0000256" key="1">
    <source>
        <dbReference type="SAM" id="Coils"/>
    </source>
</evidence>
<protein>
    <submittedName>
        <fullName evidence="2">Type III secretion system protein</fullName>
    </submittedName>
</protein>
<accession>A0ABX6DM37</accession>
<dbReference type="RefSeq" id="WP_153742748.1">
    <property type="nucleotide sequence ID" value="NZ_CP045843.1"/>
</dbReference>
<sequence length="153" mass="18348">MEAWRKGREFVGMLERKQQVLQQDILKVENNLTQVKLQIQQYQQEFSDINQQIKMLTPAGVVNRADIYKGIRQQGALLTHQQYVFHKINQLESEQLKLEQQLEQHRALMNQLDKKHYKLTYYLQPLRRDYIRRCDNAAENEIQEMVGYARKSV</sequence>
<dbReference type="GeneID" id="91972608"/>
<evidence type="ECO:0000313" key="3">
    <source>
        <dbReference type="Proteomes" id="UP000344450"/>
    </source>
</evidence>
<dbReference type="InterPro" id="IPR002954">
    <property type="entry name" value="Salm_SPAgM"/>
</dbReference>
<dbReference type="Pfam" id="PF02090">
    <property type="entry name" value="SPAM"/>
    <property type="match status" value="1"/>
</dbReference>